<dbReference type="RefSeq" id="XP_041156343.1">
    <property type="nucleotide sequence ID" value="XM_041311712.1"/>
</dbReference>
<evidence type="ECO:0000313" key="4">
    <source>
        <dbReference type="Proteomes" id="UP000719766"/>
    </source>
</evidence>
<gene>
    <name evidence="3" type="ORF">HD556DRAFT_813997</name>
</gene>
<feature type="transmembrane region" description="Helical" evidence="1">
    <location>
        <begin position="20"/>
        <end position="42"/>
    </location>
</feature>
<dbReference type="GeneID" id="64605476"/>
<evidence type="ECO:0000259" key="2">
    <source>
        <dbReference type="Pfam" id="PF20151"/>
    </source>
</evidence>
<keyword evidence="4" id="KW-1185">Reference proteome</keyword>
<keyword evidence="1" id="KW-0472">Membrane</keyword>
<dbReference type="InterPro" id="IPR045340">
    <property type="entry name" value="DUF6533"/>
</dbReference>
<evidence type="ECO:0000313" key="3">
    <source>
        <dbReference type="EMBL" id="KAG1789241.1"/>
    </source>
</evidence>
<comment type="caution">
    <text evidence="3">The sequence shown here is derived from an EMBL/GenBank/DDBJ whole genome shotgun (WGS) entry which is preliminary data.</text>
</comment>
<protein>
    <recommendedName>
        <fullName evidence="2">DUF6533 domain-containing protein</fullName>
    </recommendedName>
</protein>
<dbReference type="AlphaFoldDB" id="A0A9P7AGT3"/>
<keyword evidence="1" id="KW-1133">Transmembrane helix</keyword>
<feature type="transmembrane region" description="Helical" evidence="1">
    <location>
        <begin position="223"/>
        <end position="243"/>
    </location>
</feature>
<dbReference type="Pfam" id="PF20151">
    <property type="entry name" value="DUF6533"/>
    <property type="match status" value="1"/>
</dbReference>
<accession>A0A9P7AGT3</accession>
<sequence length="290" mass="32508">MIYPALTLGQEIELIWRQRWSIMTMMYLVIRYVGIVPHSVVSVLPNMPSVSLTDAVSIVMDYIINGTNIIVAAMLGVIMISRLHAMYQRSRMMLIFIVIIFLAVIIAYGVIAAIELERTTAEELILSGTYMCKYGFEEDIQPLTSMVCMLNIIWEVLALCLAVWIAVKQIRDLRRLNRSTGSSIGDCFRVLIGSHVLYFASFAIVSCLQLVVISPELKNSNSMGAQILFGTLQILYDVQMFVLGPRLILSVREYYAKLVADSDAETSMTSIVFQERVHVLTNSTVQGNAC</sequence>
<name>A0A9P7AGT3_9AGAM</name>
<feature type="transmembrane region" description="Helical" evidence="1">
    <location>
        <begin position="143"/>
        <end position="167"/>
    </location>
</feature>
<feature type="transmembrane region" description="Helical" evidence="1">
    <location>
        <begin position="62"/>
        <end position="80"/>
    </location>
</feature>
<keyword evidence="1" id="KW-0812">Transmembrane</keyword>
<dbReference type="EMBL" id="JABBWE010000060">
    <property type="protein sequence ID" value="KAG1789241.1"/>
    <property type="molecule type" value="Genomic_DNA"/>
</dbReference>
<dbReference type="OrthoDB" id="2680768at2759"/>
<evidence type="ECO:0000256" key="1">
    <source>
        <dbReference type="SAM" id="Phobius"/>
    </source>
</evidence>
<dbReference type="Proteomes" id="UP000719766">
    <property type="component" value="Unassembled WGS sequence"/>
</dbReference>
<feature type="transmembrane region" description="Helical" evidence="1">
    <location>
        <begin position="188"/>
        <end position="211"/>
    </location>
</feature>
<organism evidence="3 4">
    <name type="scientific">Suillus plorans</name>
    <dbReference type="NCBI Taxonomy" id="116603"/>
    <lineage>
        <taxon>Eukaryota</taxon>
        <taxon>Fungi</taxon>
        <taxon>Dikarya</taxon>
        <taxon>Basidiomycota</taxon>
        <taxon>Agaricomycotina</taxon>
        <taxon>Agaricomycetes</taxon>
        <taxon>Agaricomycetidae</taxon>
        <taxon>Boletales</taxon>
        <taxon>Suillineae</taxon>
        <taxon>Suillaceae</taxon>
        <taxon>Suillus</taxon>
    </lineage>
</organism>
<proteinExistence type="predicted"/>
<reference evidence="3" key="1">
    <citation type="journal article" date="2020" name="New Phytol.">
        <title>Comparative genomics reveals dynamic genome evolution in host specialist ectomycorrhizal fungi.</title>
        <authorList>
            <person name="Lofgren L.A."/>
            <person name="Nguyen N.H."/>
            <person name="Vilgalys R."/>
            <person name="Ruytinx J."/>
            <person name="Liao H.L."/>
            <person name="Branco S."/>
            <person name="Kuo A."/>
            <person name="LaButti K."/>
            <person name="Lipzen A."/>
            <person name="Andreopoulos W."/>
            <person name="Pangilinan J."/>
            <person name="Riley R."/>
            <person name="Hundley H."/>
            <person name="Na H."/>
            <person name="Barry K."/>
            <person name="Grigoriev I.V."/>
            <person name="Stajich J.E."/>
            <person name="Kennedy P.G."/>
        </authorList>
    </citation>
    <scope>NUCLEOTIDE SEQUENCE</scope>
    <source>
        <strain evidence="3">S12</strain>
    </source>
</reference>
<feature type="transmembrane region" description="Helical" evidence="1">
    <location>
        <begin position="92"/>
        <end position="114"/>
    </location>
</feature>
<feature type="domain" description="DUF6533" evidence="2">
    <location>
        <begin position="5"/>
        <end position="36"/>
    </location>
</feature>